<dbReference type="OrthoDB" id="5458350at2"/>
<sequence>MDATSQEPPHGFTQDAVDRFEEGAGMAALHEWAELDWSDLPNGLQDIKEVVGPGAAFILAEEYGGGAVYVPYRIRDNHPLVELIGMDKAFRLAEAFGGDKLHIPKVDAIERQFRTRRIVKLRQAGRTVASLAREFNLTCRRVRQICAS</sequence>
<feature type="domain" description="Mor transcription activator" evidence="1">
    <location>
        <begin position="81"/>
        <end position="146"/>
    </location>
</feature>
<dbReference type="SUPFAM" id="SSF46689">
    <property type="entry name" value="Homeodomain-like"/>
    <property type="match status" value="1"/>
</dbReference>
<dbReference type="EMBL" id="QMIE01000001">
    <property type="protein sequence ID" value="TVM19936.1"/>
    <property type="molecule type" value="Genomic_DNA"/>
</dbReference>
<protein>
    <recommendedName>
        <fullName evidence="1">Mor transcription activator domain-containing protein</fullName>
    </recommendedName>
</protein>
<dbReference type="InterPro" id="IPR009057">
    <property type="entry name" value="Homeodomain-like_sf"/>
</dbReference>
<organism evidence="2 3">
    <name type="scientific">Oceanidesulfovibrio indonesiensis</name>
    <dbReference type="NCBI Taxonomy" id="54767"/>
    <lineage>
        <taxon>Bacteria</taxon>
        <taxon>Pseudomonadati</taxon>
        <taxon>Thermodesulfobacteriota</taxon>
        <taxon>Desulfovibrionia</taxon>
        <taxon>Desulfovibrionales</taxon>
        <taxon>Desulfovibrionaceae</taxon>
        <taxon>Oceanidesulfovibrio</taxon>
    </lineage>
</organism>
<dbReference type="AlphaFoldDB" id="A0A7M3MKQ0"/>
<reference evidence="2 3" key="1">
    <citation type="submission" date="2018-06" db="EMBL/GenBank/DDBJ databases">
        <title>Complete genome of Desulfovibrio indonesiensis P37SLT.</title>
        <authorList>
            <person name="Crispim J.S."/>
            <person name="Vidigal P.M.P."/>
            <person name="Silva L.C.F."/>
            <person name="Laguardia C.N."/>
            <person name="Araujo L.C."/>
            <person name="Dias R.S."/>
            <person name="Sousa M.P."/>
            <person name="Paula S.O."/>
            <person name="Silva C."/>
        </authorList>
    </citation>
    <scope>NUCLEOTIDE SEQUENCE [LARGE SCALE GENOMIC DNA]</scope>
    <source>
        <strain evidence="2 3">P37SLT</strain>
    </source>
</reference>
<comment type="caution">
    <text evidence="2">The sequence shown here is derived from an EMBL/GenBank/DDBJ whole genome shotgun (WGS) entry which is preliminary data.</text>
</comment>
<name>A0A7M3MKQ0_9BACT</name>
<proteinExistence type="predicted"/>
<keyword evidence="3" id="KW-1185">Reference proteome</keyword>
<evidence type="ECO:0000313" key="2">
    <source>
        <dbReference type="EMBL" id="TVM19936.1"/>
    </source>
</evidence>
<accession>A0A7M3MKQ0</accession>
<dbReference type="Proteomes" id="UP000448292">
    <property type="component" value="Unassembled WGS sequence"/>
</dbReference>
<gene>
    <name evidence="2" type="ORF">DPQ33_01550</name>
</gene>
<dbReference type="InterPro" id="IPR014875">
    <property type="entry name" value="Mor_transcription_activator"/>
</dbReference>
<evidence type="ECO:0000259" key="1">
    <source>
        <dbReference type="Pfam" id="PF08765"/>
    </source>
</evidence>
<dbReference type="Pfam" id="PF08765">
    <property type="entry name" value="Mor"/>
    <property type="match status" value="1"/>
</dbReference>
<evidence type="ECO:0000313" key="3">
    <source>
        <dbReference type="Proteomes" id="UP000448292"/>
    </source>
</evidence>